<sequence length="300" mass="33939">MQLTIKYTLTSLAFLLFITCQSQIKNTKTISENIKGNCGMCKTTIEKAGNLKKVAEVNWDQKSKTATISFDSLQTNKDEILKRIALSGYDNDAYLAPDEVYAALPGCCQYERDHSDATMKHENHSTEMKHENHSNNMAHQSHKMEQSSNENTTSKSENHELNTVFETYFSLKDALVLSDAKSASIAASNLVKAIENVKMEKLEHKEHMVWMKILKEINSDVKSISNSKDLETQRKHFSSLSTNFYDLAKASDMQYPIHYQNCPMYNGGKGANWLSKENPIKNPYYGSKMMSCGSTVETIQ</sequence>
<feature type="domain" description="DUF3347" evidence="3">
    <location>
        <begin position="164"/>
        <end position="252"/>
    </location>
</feature>
<evidence type="ECO:0000256" key="1">
    <source>
        <dbReference type="SAM" id="MobiDB-lite"/>
    </source>
</evidence>
<feature type="compositionally biased region" description="Low complexity" evidence="1">
    <location>
        <begin position="146"/>
        <end position="155"/>
    </location>
</feature>
<dbReference type="RefSeq" id="WP_182043045.1">
    <property type="nucleotide sequence ID" value="NZ_JACDZE010000001.1"/>
</dbReference>
<evidence type="ECO:0000259" key="3">
    <source>
        <dbReference type="Pfam" id="PF11827"/>
    </source>
</evidence>
<proteinExistence type="predicted"/>
<dbReference type="Gene3D" id="3.30.70.100">
    <property type="match status" value="1"/>
</dbReference>
<dbReference type="SUPFAM" id="SSF55008">
    <property type="entry name" value="HMA, heavy metal-associated domain"/>
    <property type="match status" value="1"/>
</dbReference>
<gene>
    <name evidence="4" type="ORF">HU137_06885</name>
</gene>
<evidence type="ECO:0000256" key="2">
    <source>
        <dbReference type="SAM" id="SignalP"/>
    </source>
</evidence>
<dbReference type="InterPro" id="IPR036163">
    <property type="entry name" value="HMA_dom_sf"/>
</dbReference>
<dbReference type="EMBL" id="JACDZE010000001">
    <property type="protein sequence ID" value="MBA5629492.1"/>
    <property type="molecule type" value="Genomic_DNA"/>
</dbReference>
<dbReference type="GO" id="GO:0046872">
    <property type="term" value="F:metal ion binding"/>
    <property type="evidence" value="ECO:0007669"/>
    <property type="project" value="InterPro"/>
</dbReference>
<accession>A0A838ZRR9</accession>
<dbReference type="InterPro" id="IPR021782">
    <property type="entry name" value="DUF3347"/>
</dbReference>
<feature type="chain" id="PRO_5032804490" evidence="2">
    <location>
        <begin position="23"/>
        <end position="300"/>
    </location>
</feature>
<keyword evidence="2" id="KW-0732">Signal</keyword>
<comment type="caution">
    <text evidence="4">The sequence shown here is derived from an EMBL/GenBank/DDBJ whole genome shotgun (WGS) entry which is preliminary data.</text>
</comment>
<dbReference type="AlphaFoldDB" id="A0A838ZRR9"/>
<feature type="compositionally biased region" description="Basic and acidic residues" evidence="1">
    <location>
        <begin position="116"/>
        <end position="133"/>
    </location>
</feature>
<name>A0A838ZRR9_9FLAO</name>
<evidence type="ECO:0000313" key="4">
    <source>
        <dbReference type="EMBL" id="MBA5629492.1"/>
    </source>
</evidence>
<feature type="region of interest" description="Disordered" evidence="1">
    <location>
        <begin position="116"/>
        <end position="157"/>
    </location>
</feature>
<dbReference type="Pfam" id="PF11827">
    <property type="entry name" value="DUF3347"/>
    <property type="match status" value="1"/>
</dbReference>
<organism evidence="4 5">
    <name type="scientific">Moheibacter lacus</name>
    <dbReference type="NCBI Taxonomy" id="2745851"/>
    <lineage>
        <taxon>Bacteria</taxon>
        <taxon>Pseudomonadati</taxon>
        <taxon>Bacteroidota</taxon>
        <taxon>Flavobacteriia</taxon>
        <taxon>Flavobacteriales</taxon>
        <taxon>Weeksellaceae</taxon>
        <taxon>Moheibacter</taxon>
    </lineage>
</organism>
<keyword evidence="5" id="KW-1185">Reference proteome</keyword>
<protein>
    <submittedName>
        <fullName evidence="4">DUF3347 domain-containing protein</fullName>
    </submittedName>
</protein>
<feature type="signal peptide" evidence="2">
    <location>
        <begin position="1"/>
        <end position="22"/>
    </location>
</feature>
<evidence type="ECO:0000313" key="5">
    <source>
        <dbReference type="Proteomes" id="UP000552241"/>
    </source>
</evidence>
<reference evidence="4 5" key="1">
    <citation type="submission" date="2020-07" db="EMBL/GenBank/DDBJ databases">
        <title>Moheibacter lacus sp. nov., a member of the family Flavobacteriaceae isolated from freshwater lake sediment.</title>
        <authorList>
            <person name="Liu Y."/>
        </authorList>
    </citation>
    <scope>NUCLEOTIDE SEQUENCE [LARGE SCALE GENOMIC DNA]</scope>
    <source>
        <strain evidence="4 5">BDHS18</strain>
    </source>
</reference>
<dbReference type="Proteomes" id="UP000552241">
    <property type="component" value="Unassembled WGS sequence"/>
</dbReference>